<evidence type="ECO:0000256" key="1">
    <source>
        <dbReference type="ARBA" id="ARBA00023015"/>
    </source>
</evidence>
<keyword evidence="1" id="KW-0805">Transcription regulation</keyword>
<dbReference type="GO" id="GO:0003700">
    <property type="term" value="F:DNA-binding transcription factor activity"/>
    <property type="evidence" value="ECO:0007669"/>
    <property type="project" value="InterPro"/>
</dbReference>
<dbReference type="InterPro" id="IPR002818">
    <property type="entry name" value="DJ-1/PfpI"/>
</dbReference>
<evidence type="ECO:0000256" key="2">
    <source>
        <dbReference type="ARBA" id="ARBA00023163"/>
    </source>
</evidence>
<feature type="domain" description="HTH araC/xylS-type" evidence="4">
    <location>
        <begin position="213"/>
        <end position="311"/>
    </location>
</feature>
<gene>
    <name evidence="5" type="ORF">CP975_00510</name>
</gene>
<evidence type="ECO:0000256" key="3">
    <source>
        <dbReference type="SAM" id="MobiDB-lite"/>
    </source>
</evidence>
<dbReference type="InterPro" id="IPR018060">
    <property type="entry name" value="HTH_AraC"/>
</dbReference>
<dbReference type="KEGG" id="salw:CP975_00510"/>
<dbReference type="PROSITE" id="PS01124">
    <property type="entry name" value="HTH_ARAC_FAMILY_2"/>
    <property type="match status" value="1"/>
</dbReference>
<dbReference type="PANTHER" id="PTHR43130">
    <property type="entry name" value="ARAC-FAMILY TRANSCRIPTIONAL REGULATOR"/>
    <property type="match status" value="1"/>
</dbReference>
<proteinExistence type="predicted"/>
<dbReference type="AlphaFoldDB" id="A0A5J6H7X5"/>
<feature type="compositionally biased region" description="Pro residues" evidence="3">
    <location>
        <begin position="316"/>
        <end position="329"/>
    </location>
</feature>
<name>A0A5J6H7X5_STRAD</name>
<evidence type="ECO:0000313" key="6">
    <source>
        <dbReference type="Proteomes" id="UP000326553"/>
    </source>
</evidence>
<evidence type="ECO:0000259" key="4">
    <source>
        <dbReference type="PROSITE" id="PS01124"/>
    </source>
</evidence>
<dbReference type="Proteomes" id="UP000326553">
    <property type="component" value="Chromosome"/>
</dbReference>
<dbReference type="InterPro" id="IPR052158">
    <property type="entry name" value="INH-QAR"/>
</dbReference>
<organism evidence="5 6">
    <name type="scientific">Streptomyces alboniger</name>
    <dbReference type="NCBI Taxonomy" id="132473"/>
    <lineage>
        <taxon>Bacteria</taxon>
        <taxon>Bacillati</taxon>
        <taxon>Actinomycetota</taxon>
        <taxon>Actinomycetes</taxon>
        <taxon>Kitasatosporales</taxon>
        <taxon>Streptomycetaceae</taxon>
        <taxon>Streptomyces</taxon>
        <taxon>Streptomyces aurantiacus group</taxon>
    </lineage>
</organism>
<dbReference type="Pfam" id="PF01965">
    <property type="entry name" value="DJ-1_PfpI"/>
    <property type="match status" value="1"/>
</dbReference>
<dbReference type="SUPFAM" id="SSF52317">
    <property type="entry name" value="Class I glutamine amidotransferase-like"/>
    <property type="match status" value="1"/>
</dbReference>
<dbReference type="GO" id="GO:0043565">
    <property type="term" value="F:sequence-specific DNA binding"/>
    <property type="evidence" value="ECO:0007669"/>
    <property type="project" value="InterPro"/>
</dbReference>
<feature type="region of interest" description="Disordered" evidence="3">
    <location>
        <begin position="304"/>
        <end position="329"/>
    </location>
</feature>
<protein>
    <submittedName>
        <fullName evidence="5">Helix-turn-helix domain-containing protein</fullName>
    </submittedName>
</protein>
<keyword evidence="2" id="KW-0804">Transcription</keyword>
<accession>A0A5J6H7X5</accession>
<dbReference type="EMBL" id="CP023695">
    <property type="protein sequence ID" value="QEV16196.1"/>
    <property type="molecule type" value="Genomic_DNA"/>
</dbReference>
<dbReference type="InterPro" id="IPR029062">
    <property type="entry name" value="Class_I_gatase-like"/>
</dbReference>
<evidence type="ECO:0000313" key="5">
    <source>
        <dbReference type="EMBL" id="QEV16196.1"/>
    </source>
</evidence>
<dbReference type="SMART" id="SM00342">
    <property type="entry name" value="HTH_ARAC"/>
    <property type="match status" value="1"/>
</dbReference>
<reference evidence="5 6" key="1">
    <citation type="submission" date="2017-09" db="EMBL/GenBank/DDBJ databases">
        <authorList>
            <person name="Lee N."/>
            <person name="Cho B.-K."/>
        </authorList>
    </citation>
    <scope>NUCLEOTIDE SEQUENCE [LARGE SCALE GENOMIC DNA]</scope>
    <source>
        <strain evidence="5 6">ATCC 12461</strain>
    </source>
</reference>
<dbReference type="InterPro" id="IPR009057">
    <property type="entry name" value="Homeodomain-like_sf"/>
</dbReference>
<keyword evidence="6" id="KW-1185">Reference proteome</keyword>
<dbReference type="OrthoDB" id="4117137at2"/>
<dbReference type="Pfam" id="PF12833">
    <property type="entry name" value="HTH_18"/>
    <property type="match status" value="1"/>
</dbReference>
<dbReference type="Gene3D" id="3.40.50.880">
    <property type="match status" value="1"/>
</dbReference>
<dbReference type="Gene3D" id="1.10.10.60">
    <property type="entry name" value="Homeodomain-like"/>
    <property type="match status" value="1"/>
</dbReference>
<dbReference type="SUPFAM" id="SSF46689">
    <property type="entry name" value="Homeodomain-like"/>
    <property type="match status" value="2"/>
</dbReference>
<sequence>MIAVLALDGAPGHHLTTPGLVLATACREHPGVSYEVRLCAAPGFRATGGPGPALALRPPYGLEGTENADVVVIPGHDGPRAAQPPEGVLAALRAVVARQGRVAAVGTGTFTLAATGLLDGRRATTGWRHVEELAALYPHIDVDPAGTVLEDGPFCTAAGVFGGMDVCLRLLARDYGRQVAGQTSRELITPLHADADSVQEAIDREVAESTGLEPTLRWIDAHLHLPLTLGEIAAHARTSTSGVTRRFRAHTGLSPLQYVLRTRLHEAMRLLRETDTPVEAIAHATGFTSPTALRHHLRALTGTTPRAYRRAHAPAGGPPARGPSKPPRQ</sequence>
<dbReference type="PANTHER" id="PTHR43130:SF3">
    <property type="entry name" value="HTH-TYPE TRANSCRIPTIONAL REGULATOR RV1931C"/>
    <property type="match status" value="1"/>
</dbReference>